<feature type="compositionally biased region" description="Low complexity" evidence="2">
    <location>
        <begin position="12"/>
        <end position="30"/>
    </location>
</feature>
<feature type="compositionally biased region" description="Acidic residues" evidence="2">
    <location>
        <begin position="71"/>
        <end position="80"/>
    </location>
</feature>
<evidence type="ECO:0000256" key="1">
    <source>
        <dbReference type="ARBA" id="ARBA00006545"/>
    </source>
</evidence>
<protein>
    <recommendedName>
        <fullName evidence="3">C2 domain-containing protein</fullName>
    </recommendedName>
</protein>
<evidence type="ECO:0000256" key="2">
    <source>
        <dbReference type="SAM" id="MobiDB-lite"/>
    </source>
</evidence>
<reference evidence="4" key="1">
    <citation type="submission" date="2015-08" db="EMBL/GenBank/DDBJ databases">
        <authorList>
            <person name="Babu N.S."/>
            <person name="Beckwith C.J."/>
            <person name="Beseler K.G."/>
            <person name="Brison A."/>
            <person name="Carone J.V."/>
            <person name="Caskin T.P."/>
            <person name="Diamond M."/>
            <person name="Durham M.E."/>
            <person name="Foxe J.M."/>
            <person name="Go M."/>
            <person name="Henderson B.A."/>
            <person name="Jones I.B."/>
            <person name="McGettigan J.A."/>
            <person name="Micheletti S.J."/>
            <person name="Nasrallah M.E."/>
            <person name="Ortiz D."/>
            <person name="Piller C.R."/>
            <person name="Privatt S.R."/>
            <person name="Schneider S.L."/>
            <person name="Sharp S."/>
            <person name="Smith T.C."/>
            <person name="Stanton J.D."/>
            <person name="Ullery H.E."/>
            <person name="Wilson R.J."/>
            <person name="Serrano M.G."/>
            <person name="Buck G."/>
            <person name="Lee V."/>
            <person name="Wang Y."/>
            <person name="Carvalho R."/>
            <person name="Voegtly L."/>
            <person name="Shi R."/>
            <person name="Duckworth R."/>
            <person name="Johnson A."/>
            <person name="Loviza R."/>
            <person name="Walstead R."/>
            <person name="Shah Z."/>
            <person name="Kiflezghi M."/>
            <person name="Wade K."/>
            <person name="Ball S.L."/>
            <person name="Bradley K.W."/>
            <person name="Asai D.J."/>
            <person name="Bowman C.A."/>
            <person name="Russell D.A."/>
            <person name="Pope W.H."/>
            <person name="Jacobs-Sera D."/>
            <person name="Hendrix R.W."/>
            <person name="Hatfull G.F."/>
        </authorList>
    </citation>
    <scope>NUCLEOTIDE SEQUENCE</scope>
</reference>
<feature type="domain" description="C2" evidence="3">
    <location>
        <begin position="1221"/>
        <end position="1355"/>
    </location>
</feature>
<dbReference type="GO" id="GO:0006623">
    <property type="term" value="P:protein targeting to vacuole"/>
    <property type="evidence" value="ECO:0007669"/>
    <property type="project" value="TreeGrafter"/>
</dbReference>
<feature type="compositionally biased region" description="Gly residues" evidence="2">
    <location>
        <begin position="887"/>
        <end position="897"/>
    </location>
</feature>
<dbReference type="InterPro" id="IPR009543">
    <property type="entry name" value="VPS13_VAB"/>
</dbReference>
<feature type="compositionally biased region" description="Low complexity" evidence="2">
    <location>
        <begin position="40"/>
        <end position="52"/>
    </location>
</feature>
<evidence type="ECO:0000259" key="3">
    <source>
        <dbReference type="PROSITE" id="PS50004"/>
    </source>
</evidence>
<feature type="domain" description="C2" evidence="3">
    <location>
        <begin position="922"/>
        <end position="1079"/>
    </location>
</feature>
<dbReference type="PANTHER" id="PTHR16166:SF93">
    <property type="entry name" value="INTERMEMBRANE LIPID TRANSFER PROTEIN VPS13"/>
    <property type="match status" value="1"/>
</dbReference>
<dbReference type="PROSITE" id="PS50004">
    <property type="entry name" value="C2"/>
    <property type="match status" value="2"/>
</dbReference>
<feature type="compositionally biased region" description="Low complexity" evidence="2">
    <location>
        <begin position="201"/>
        <end position="218"/>
    </location>
</feature>
<dbReference type="PANTHER" id="PTHR16166">
    <property type="entry name" value="VACUOLAR PROTEIN SORTING-ASSOCIATED PROTEIN VPS13"/>
    <property type="match status" value="1"/>
</dbReference>
<proteinExistence type="inferred from homology"/>
<feature type="region of interest" description="Disordered" evidence="2">
    <location>
        <begin position="659"/>
        <end position="714"/>
    </location>
</feature>
<dbReference type="Pfam" id="PF25036">
    <property type="entry name" value="VPS13_VAB"/>
    <property type="match status" value="1"/>
</dbReference>
<dbReference type="GO" id="GO:0045053">
    <property type="term" value="P:protein retention in Golgi apparatus"/>
    <property type="evidence" value="ECO:0007669"/>
    <property type="project" value="TreeGrafter"/>
</dbReference>
<dbReference type="SMART" id="SM00239">
    <property type="entry name" value="C2"/>
    <property type="match status" value="2"/>
</dbReference>
<dbReference type="SUPFAM" id="SSF49562">
    <property type="entry name" value="C2 domain (Calcium/lipid-binding domain, CaLB)"/>
    <property type="match status" value="2"/>
</dbReference>
<feature type="region of interest" description="Disordered" evidence="2">
    <location>
        <begin position="112"/>
        <end position="222"/>
    </location>
</feature>
<organism evidence="4">
    <name type="scientific">Auxenochlorella protothecoides</name>
    <name type="common">Green microalga</name>
    <name type="synonym">Chlorella protothecoides</name>
    <dbReference type="NCBI Taxonomy" id="3075"/>
    <lineage>
        <taxon>Eukaryota</taxon>
        <taxon>Viridiplantae</taxon>
        <taxon>Chlorophyta</taxon>
        <taxon>core chlorophytes</taxon>
        <taxon>Trebouxiophyceae</taxon>
        <taxon>Chlorellales</taxon>
        <taxon>Chlorellaceae</taxon>
        <taxon>Auxenochlorella</taxon>
    </lineage>
</organism>
<feature type="compositionally biased region" description="Basic and acidic residues" evidence="2">
    <location>
        <begin position="160"/>
        <end position="171"/>
    </location>
</feature>
<dbReference type="Gene3D" id="2.60.40.150">
    <property type="entry name" value="C2 domain"/>
    <property type="match status" value="2"/>
</dbReference>
<sequence>PRARPRHRRSWSSLSGGTAAGSDGAAAAAVERGDASPRETTLADAAAGPTAAVDLEGEAGPSGRGARMDATPEDSGESDGEVPGHRPTFLLPSRASADVAEAGLVRGTVQHARARSASFVERGTSAAPGEAEPTPASPPPTAPAGRGALASPTSPASGDDGDHAAVLDAMRRVSLAPGRARRTASSISDAGHGDSAGGQGPPRSARGGAPRRSTAPAGSFAATSGPSFGAAARAAAAASAEVSPEEADHLAQLERDRAASLAVTSGQRLFEFAVDVAAGPPESIYRHTKLVTLKPKYIIENQTGLAMRVKQLGTRDPPVWSHGSRASGGFAHVLDPGQRSAVYWDDAEKPRELIVQPLAPGGGGEEWAWSGGFPIPETEWYFGLRIRHRRGGRRYLNIPANVTVGGSGCVQVTLKALGSVPPYRIENRCKDVDLVFIQLPLVFRPNSRHFMDRLSPGQVMAYAWDQPMLMNKLRVQARVVGRASESRTADYAPDQLGDAPVLMLPTHGGAAERASAEGRLSRTLSAEVPDVVKQKLVSLLAAEFSKKVYVSVYADGPTRVLRFSDEKNTSSLEQYHVILDLTARLKQVETQLREVSASFARLNGMAGAHALDLYGRTTADEGAAPARRTDLVRRASKRVPLSSVQQAAVRAAQSRSAAVSFSAGHRRSLEGLPDLPRQGSAGGEAGGAEAEEEPVLMEMRPRGPQVQGGGERGDAGVVHAPAAPAAAAARSVRFDVAPAPGDGSSPGADAASPVAGVLRLDPGVAGARDREERLRPYRQLVVRTASEPGGPAPAPRGLGGSTLRDPAAPPAAQRTAASELELVRRTSTVPPPLNRMSSSRDWGHITTGAAAAATPPTGHGRLRLPGAPVPPGDAKRAALARSPSGTGLPGLFGGSGGAAPAHGAARATPGAGAARGAASSARRQDLLRGLGGGDAKLLIGGDLTVTVVSADGLHGSPRSTHAFARVRVRQPLGHSPAGGGAPRGAGARDDEEDEMSGQTNVVWQSTEPVWDEALLFRDVSAVAELEVELWDLGGSRNSAQLNKLAADPQEVIKSCRFLGCAEVALGDTLNAPSGVSLWYPLMRRCAADTVSGELQLRFAWEVTARGLLTIKLGVLERVLRQRTEILCALRPVPAATAALWAADEDGKEAAAAAAEGGGGGASAQASAEEGGRAPGAGAPASPRHGAPSSPRLGPAGTLLPGDFAAASLGGPSAAGDEWVVRPSSVTARVLAKHAHDVSRRTLMVAVIEARGLEPRRGVVMALAASELPNPGVELAVSSVAAGVEAGASTAAIGHSLTPRWEGERHAFPRLDPADTRLTVRLLDCHSGLRHNRALLGEVTIAAGNVKGEDPVYVWLPLTPAKAKGPPGMVGAGVPELQVCLRMQWQREVVRGKSVKVEVALAGAGLLVMGGLQDELFNVTLDDVRGVAVQSRRELEFRGSIRKAQLDNQILDAVQPVVLAPAAKYGAAGAEREGALVSLEFVRSFAGAGAEGLELVVDSPRSPVAADAAGLGPGTDAGVADASAAAAARAAAAAAGPSASFEPQAAESAAVEDRQSIKSFKRVRLSIGHLDLLTDEAFLEAIQSFFASIPTADVWQDQAWQEQQRRLLAAQFGPREVESLAVNAVVPALEEENGADAALDWVIAKETQDLAVLHGQSDLSSWYFVEHAEIGGVLINVTVSLTSRLLTGERALATRSVQSADAFHRSLSASGFQLVNVGNVPIGLGRWVVGSDPSLRGGRFSNGFLSQRALQSNLLRHYRREALKEAHKVLSGAGPAIASVPLTVIWASGSAFSLLRAISRGATGPGAAAQQFVYVPLMGISMIVSGFSRMLAAVLAALPPARADGDAATVQRIIQRPGSSLEALFRVGQELGLGVAAGLSGIILDPVAGWRAGGWAGLSLGLAKGLVLGLLGRPLVGVLEAGSQLSGAFARAALGREGILGKLQRRVRAPGAHGDDPGDSLDERTGGEARVALRALVDAWQRVLPQFFPVLARDRVLDVVNLRPSRVLLVTDRHLAYLRARHLRAHSVYRAKWLVPLSEVQNLTGSAESMKLALTHVHRYDLWLLGVWPVAARKKMRCGSRSVYEHTVAKLSRLLQAAKAGGGRLGWGDREDVLRGGAAQLTILSAPYHPPEAGAVTAGAQRPAPSADAK</sequence>
<evidence type="ECO:0000313" key="4">
    <source>
        <dbReference type="EMBL" id="JAT68699.1"/>
    </source>
</evidence>
<feature type="compositionally biased region" description="Basic residues" evidence="2">
    <location>
        <begin position="1"/>
        <end position="10"/>
    </location>
</feature>
<dbReference type="InterPro" id="IPR035892">
    <property type="entry name" value="C2_domain_sf"/>
</dbReference>
<feature type="region of interest" description="Disordered" evidence="2">
    <location>
        <begin position="1"/>
        <end position="94"/>
    </location>
</feature>
<name>A0A1D1ZPA8_AUXPR</name>
<gene>
    <name evidence="4" type="ORF">g.58503</name>
</gene>
<comment type="similarity">
    <text evidence="1">Belongs to the VPS13 family.</text>
</comment>
<feature type="compositionally biased region" description="Low complexity" evidence="2">
    <location>
        <begin position="125"/>
        <end position="134"/>
    </location>
</feature>
<dbReference type="EMBL" id="GDKF01009923">
    <property type="protein sequence ID" value="JAT68699.1"/>
    <property type="molecule type" value="Transcribed_RNA"/>
</dbReference>
<dbReference type="Pfam" id="PF00168">
    <property type="entry name" value="C2"/>
    <property type="match status" value="2"/>
</dbReference>
<dbReference type="InterPro" id="IPR000008">
    <property type="entry name" value="C2_dom"/>
</dbReference>
<feature type="non-terminal residue" evidence="4">
    <location>
        <position position="1"/>
    </location>
</feature>
<feature type="region of interest" description="Disordered" evidence="2">
    <location>
        <begin position="784"/>
        <end position="917"/>
    </location>
</feature>
<accession>A0A1D1ZPA8</accession>
<dbReference type="CDD" id="cd00030">
    <property type="entry name" value="C2"/>
    <property type="match status" value="2"/>
</dbReference>
<feature type="compositionally biased region" description="Low complexity" evidence="2">
    <location>
        <begin position="1175"/>
        <end position="1191"/>
    </location>
</feature>
<dbReference type="InterPro" id="IPR026847">
    <property type="entry name" value="VPS13"/>
</dbReference>
<feature type="region of interest" description="Disordered" evidence="2">
    <location>
        <begin position="970"/>
        <end position="995"/>
    </location>
</feature>
<feature type="compositionally biased region" description="Low complexity" evidence="2">
    <location>
        <begin position="898"/>
        <end position="917"/>
    </location>
</feature>
<feature type="compositionally biased region" description="Low complexity" evidence="2">
    <location>
        <begin position="846"/>
        <end position="858"/>
    </location>
</feature>
<feature type="region of interest" description="Disordered" evidence="2">
    <location>
        <begin position="1151"/>
        <end position="1196"/>
    </location>
</feature>